<feature type="domain" description="DJ-1/PfpI" evidence="2">
    <location>
        <begin position="63"/>
        <end position="228"/>
    </location>
</feature>
<reference evidence="4 5" key="1">
    <citation type="submission" date="2016-10" db="EMBL/GenBank/DDBJ databases">
        <authorList>
            <person name="de Groot N.N."/>
        </authorList>
    </citation>
    <scope>NUCLEOTIDE SEQUENCE [LARGE SCALE GENOMIC DNA]</scope>
    <source>
        <strain evidence="4 5">CPCC 202808</strain>
    </source>
</reference>
<keyword evidence="3" id="KW-0378">Hydrolase</keyword>
<keyword evidence="3" id="KW-0645">Protease</keyword>
<dbReference type="RefSeq" id="WP_092885391.1">
    <property type="nucleotide sequence ID" value="NZ_FOOI01000011.1"/>
</dbReference>
<dbReference type="OrthoDB" id="3992151at2"/>
<proteinExistence type="predicted"/>
<dbReference type="Proteomes" id="UP000199052">
    <property type="component" value="Unassembled WGS sequence"/>
</dbReference>
<evidence type="ECO:0000259" key="2">
    <source>
        <dbReference type="Pfam" id="PF01965"/>
    </source>
</evidence>
<dbReference type="InterPro" id="IPR052158">
    <property type="entry name" value="INH-QAR"/>
</dbReference>
<dbReference type="EMBL" id="JACBZA010000001">
    <property type="protein sequence ID" value="NYH85188.1"/>
    <property type="molecule type" value="Genomic_DNA"/>
</dbReference>
<sequence length="480" mass="51223">MLRALRVLVYAAAFVAPPVLVSVFGVQAALADRYDPPPASARTTAGSARPVPPEHDPDKPTVVVLLSNRGLEITDALAPYEVFAESGAFNVYTAAPEPAPAILSGGLDVIPHLSLAELDRRLSGKDPEVVVVPAMWAVGSVEQRPVADWLRRHAAGVRTVMSVCDGAEVLADAGLLRGRRATANWANLAKWSRRYPGTDWVRGKRYVEDGNVLSAAGVTSGTSAALHVVGRYVGVRNAHRLAATIGYPDSRLGSEPSIRADSLTRSDRALYVLGGAYDWNRPRVGMVLTPGVSEIELASAFDTYPGPAFASRTTSLAAGGRRTPVTTEHGLRLVPRHDLADAPLLDLDRLMVPGRDAAAHLDPKLRSWAGRQGLPLEFVHAAPAGGFAFDATLADLARHENAPLARFTARLLEYPSGHLTLAGAGWPISLWVRPLALGLLGVGAVATLDRIGRRLIRRARGRTGPRWARSRSSTSSRSTV</sequence>
<protein>
    <submittedName>
        <fullName evidence="4">DJ-1/PfpI family protein</fullName>
    </submittedName>
    <submittedName>
        <fullName evidence="3">Intracellular protease/amidase</fullName>
    </submittedName>
</protein>
<name>A0A1I2X011_9ACTN</name>
<evidence type="ECO:0000313" key="6">
    <source>
        <dbReference type="Proteomes" id="UP000533017"/>
    </source>
</evidence>
<dbReference type="Gene3D" id="3.40.50.880">
    <property type="match status" value="2"/>
</dbReference>
<dbReference type="GO" id="GO:0006508">
    <property type="term" value="P:proteolysis"/>
    <property type="evidence" value="ECO:0007669"/>
    <property type="project" value="UniProtKB-KW"/>
</dbReference>
<evidence type="ECO:0000313" key="3">
    <source>
        <dbReference type="EMBL" id="NYH85188.1"/>
    </source>
</evidence>
<evidence type="ECO:0000313" key="5">
    <source>
        <dbReference type="Proteomes" id="UP000199052"/>
    </source>
</evidence>
<dbReference type="STRING" id="504797.SAMN05421678_111159"/>
<dbReference type="SUPFAM" id="SSF52317">
    <property type="entry name" value="Class I glutamine amidotransferase-like"/>
    <property type="match status" value="2"/>
</dbReference>
<evidence type="ECO:0000313" key="4">
    <source>
        <dbReference type="EMBL" id="SFH06036.1"/>
    </source>
</evidence>
<dbReference type="PANTHER" id="PTHR43130">
    <property type="entry name" value="ARAC-FAMILY TRANSCRIPTIONAL REGULATOR"/>
    <property type="match status" value="1"/>
</dbReference>
<reference evidence="3 6" key="2">
    <citation type="submission" date="2020-07" db="EMBL/GenBank/DDBJ databases">
        <title>Sequencing the genomes of 1000 actinobacteria strains.</title>
        <authorList>
            <person name="Klenk H.-P."/>
        </authorList>
    </citation>
    <scope>NUCLEOTIDE SEQUENCE [LARGE SCALE GENOMIC DNA]</scope>
    <source>
        <strain evidence="3 6">DSM 45117</strain>
    </source>
</reference>
<accession>A0A1I2X011</accession>
<feature type="region of interest" description="Disordered" evidence="1">
    <location>
        <begin position="35"/>
        <end position="59"/>
    </location>
</feature>
<evidence type="ECO:0000256" key="1">
    <source>
        <dbReference type="SAM" id="MobiDB-lite"/>
    </source>
</evidence>
<dbReference type="InterPro" id="IPR029062">
    <property type="entry name" value="Class_I_gatase-like"/>
</dbReference>
<dbReference type="InterPro" id="IPR002818">
    <property type="entry name" value="DJ-1/PfpI"/>
</dbReference>
<dbReference type="Pfam" id="PF01965">
    <property type="entry name" value="DJ-1_PfpI"/>
    <property type="match status" value="1"/>
</dbReference>
<dbReference type="PANTHER" id="PTHR43130:SF3">
    <property type="entry name" value="HTH-TYPE TRANSCRIPTIONAL REGULATOR RV1931C"/>
    <property type="match status" value="1"/>
</dbReference>
<dbReference type="AlphaFoldDB" id="A0A1I2X011"/>
<dbReference type="Proteomes" id="UP000533017">
    <property type="component" value="Unassembled WGS sequence"/>
</dbReference>
<dbReference type="EMBL" id="FOOI01000011">
    <property type="protein sequence ID" value="SFH06036.1"/>
    <property type="molecule type" value="Genomic_DNA"/>
</dbReference>
<gene>
    <name evidence="3" type="ORF">FHR37_004039</name>
    <name evidence="4" type="ORF">SAMN05421678_111159</name>
</gene>
<dbReference type="GO" id="GO:0008233">
    <property type="term" value="F:peptidase activity"/>
    <property type="evidence" value="ECO:0007669"/>
    <property type="project" value="UniProtKB-KW"/>
</dbReference>
<keyword evidence="6" id="KW-1185">Reference proteome</keyword>
<organism evidence="4 5">
    <name type="scientific">Actinopolymorpha cephalotaxi</name>
    <dbReference type="NCBI Taxonomy" id="504797"/>
    <lineage>
        <taxon>Bacteria</taxon>
        <taxon>Bacillati</taxon>
        <taxon>Actinomycetota</taxon>
        <taxon>Actinomycetes</taxon>
        <taxon>Propionibacteriales</taxon>
        <taxon>Actinopolymorphaceae</taxon>
        <taxon>Actinopolymorpha</taxon>
    </lineage>
</organism>